<evidence type="ECO:0000256" key="6">
    <source>
        <dbReference type="ARBA" id="ARBA00023136"/>
    </source>
</evidence>
<keyword evidence="5" id="KW-1133">Transmembrane helix</keyword>
<dbReference type="RefSeq" id="WP_044823013.1">
    <property type="nucleotide sequence ID" value="NZ_CP009687.1"/>
</dbReference>
<dbReference type="Pfam" id="PF02308">
    <property type="entry name" value="MgtC"/>
    <property type="match status" value="1"/>
</dbReference>
<keyword evidence="3" id="KW-1003">Cell membrane</keyword>
<evidence type="ECO:0000256" key="3">
    <source>
        <dbReference type="ARBA" id="ARBA00022475"/>
    </source>
</evidence>
<accession>A0A0D8IE01</accession>
<comment type="subcellular location">
    <subcellularLocation>
        <location evidence="1">Cell membrane</location>
        <topology evidence="1">Multi-pass membrane protein</topology>
    </subcellularLocation>
</comment>
<evidence type="ECO:0000313" key="7">
    <source>
        <dbReference type="EMBL" id="AKL94149.1"/>
    </source>
</evidence>
<proteinExistence type="inferred from homology"/>
<dbReference type="AlphaFoldDB" id="A0A0D8IE01"/>
<dbReference type="OrthoDB" id="9811198at2"/>
<evidence type="ECO:0000256" key="2">
    <source>
        <dbReference type="ARBA" id="ARBA00009298"/>
    </source>
</evidence>
<evidence type="ECO:0000256" key="4">
    <source>
        <dbReference type="ARBA" id="ARBA00022692"/>
    </source>
</evidence>
<sequence>MISDIDLIFRLVSAAILGGLIGLEREVNNRPAGFRTHILVTVGSCLIMVLSIYGFVGFGPEGRGGEPARLAAQVVSGIGFLGAGTIMREGTNVRGLTTAASIWISGGIGLAMGAGFYLGAAITTMIALFSLASLGVVEKRIARLKRYSELRIKGIGRPGFIGEIGTALGRFHISIKNIVIENDFVQEDHDHEYNIHLTFYIRVPVKLNRMELYCYLKQIKGLESVIWDNIQVIFNNKIL</sequence>
<dbReference type="InterPro" id="IPR003416">
    <property type="entry name" value="MgtC/SapB/SrpB/YhiD_fam"/>
</dbReference>
<evidence type="ECO:0000256" key="5">
    <source>
        <dbReference type="ARBA" id="ARBA00022989"/>
    </source>
</evidence>
<keyword evidence="6" id="KW-0472">Membrane</keyword>
<dbReference type="GO" id="GO:0005886">
    <property type="term" value="C:plasma membrane"/>
    <property type="evidence" value="ECO:0007669"/>
    <property type="project" value="UniProtKB-SubCell"/>
</dbReference>
<organism evidence="7 8">
    <name type="scientific">Clostridium aceticum</name>
    <dbReference type="NCBI Taxonomy" id="84022"/>
    <lineage>
        <taxon>Bacteria</taxon>
        <taxon>Bacillati</taxon>
        <taxon>Bacillota</taxon>
        <taxon>Clostridia</taxon>
        <taxon>Eubacteriales</taxon>
        <taxon>Clostridiaceae</taxon>
        <taxon>Clostridium</taxon>
    </lineage>
</organism>
<evidence type="ECO:0000256" key="1">
    <source>
        <dbReference type="ARBA" id="ARBA00004651"/>
    </source>
</evidence>
<keyword evidence="4" id="KW-0812">Transmembrane</keyword>
<keyword evidence="8" id="KW-1185">Reference proteome</keyword>
<dbReference type="PRINTS" id="PR01837">
    <property type="entry name" value="MGTCSAPBPROT"/>
</dbReference>
<comment type="similarity">
    <text evidence="2">Belongs to the MgtC/SapB family.</text>
</comment>
<dbReference type="STRING" id="84022.CACET_c06390"/>
<dbReference type="PATRIC" id="fig|84022.5.peg.1450"/>
<dbReference type="PANTHER" id="PTHR33778">
    <property type="entry name" value="PROTEIN MGTC"/>
    <property type="match status" value="1"/>
</dbReference>
<reference evidence="7 8" key="1">
    <citation type="submission" date="2014-10" db="EMBL/GenBank/DDBJ databases">
        <title>Genome sequence of Clostridium aceticum DSM 1496.</title>
        <authorList>
            <person name="Poehlein A."/>
            <person name="Schiel-Bengelsdorf B."/>
            <person name="Gottschalk G."/>
            <person name="Duerre P."/>
            <person name="Daniel R."/>
        </authorList>
    </citation>
    <scope>NUCLEOTIDE SEQUENCE [LARGE SCALE GENOMIC DNA]</scope>
    <source>
        <strain evidence="7 8">DSM 1496</strain>
    </source>
</reference>
<protein>
    <submittedName>
        <fullName evidence="7">MgtC/SapB transporter</fullName>
    </submittedName>
</protein>
<dbReference type="Proteomes" id="UP000035704">
    <property type="component" value="Chromosome"/>
</dbReference>
<name>A0A0D8IE01_9CLOT</name>
<evidence type="ECO:0000313" key="8">
    <source>
        <dbReference type="Proteomes" id="UP000035704"/>
    </source>
</evidence>
<dbReference type="InterPro" id="IPR049177">
    <property type="entry name" value="MgtC_SapB_SrpB_YhiD_N"/>
</dbReference>
<dbReference type="KEGG" id="cace:CACET_c06390"/>
<gene>
    <name evidence="7" type="ORF">CACET_c06390</name>
</gene>
<dbReference type="EMBL" id="CP009687">
    <property type="protein sequence ID" value="AKL94149.1"/>
    <property type="molecule type" value="Genomic_DNA"/>
</dbReference>
<dbReference type="PANTHER" id="PTHR33778:SF1">
    <property type="entry name" value="MAGNESIUM TRANSPORTER YHID-RELATED"/>
    <property type="match status" value="1"/>
</dbReference>